<gene>
    <name evidence="1" type="ORF">TPC1_16234</name>
</gene>
<dbReference type="GO" id="GO:0030286">
    <property type="term" value="C:dynein complex"/>
    <property type="evidence" value="ECO:0007669"/>
    <property type="project" value="InterPro"/>
</dbReference>
<protein>
    <submittedName>
        <fullName evidence="1">Dynein heavy chain</fullName>
    </submittedName>
</protein>
<reference evidence="1" key="1">
    <citation type="submission" date="2015-07" db="EMBL/GenBank/DDBJ databases">
        <title>Adaptation to a free-living lifestyle via gene acquisitions in the diplomonad Trepomonas sp. PC1.</title>
        <authorList>
            <person name="Xu F."/>
            <person name="Jerlstrom-Hultqvist J."/>
            <person name="Kolisko M."/>
            <person name="Simpson A.G.B."/>
            <person name="Roger A.J."/>
            <person name="Svard S.G."/>
            <person name="Andersson J.O."/>
        </authorList>
    </citation>
    <scope>NUCLEOTIDE SEQUENCE</scope>
    <source>
        <strain evidence="1">PC1</strain>
    </source>
</reference>
<dbReference type="InterPro" id="IPR027417">
    <property type="entry name" value="P-loop_NTPase"/>
</dbReference>
<dbReference type="GO" id="GO:0051959">
    <property type="term" value="F:dynein light intermediate chain binding"/>
    <property type="evidence" value="ECO:0007669"/>
    <property type="project" value="InterPro"/>
</dbReference>
<feature type="non-terminal residue" evidence="1">
    <location>
        <position position="153"/>
    </location>
</feature>
<dbReference type="AlphaFoldDB" id="A0A146K503"/>
<dbReference type="GO" id="GO:0007018">
    <property type="term" value="P:microtubule-based movement"/>
    <property type="evidence" value="ECO:0007669"/>
    <property type="project" value="InterPro"/>
</dbReference>
<evidence type="ECO:0000313" key="1">
    <source>
        <dbReference type="EMBL" id="JAP91972.1"/>
    </source>
</evidence>
<dbReference type="PANTHER" id="PTHR46961">
    <property type="entry name" value="DYNEIN HEAVY CHAIN 1, AXONEMAL-LIKE PROTEIN"/>
    <property type="match status" value="1"/>
</dbReference>
<proteinExistence type="predicted"/>
<accession>A0A146K503</accession>
<organism evidence="1">
    <name type="scientific">Trepomonas sp. PC1</name>
    <dbReference type="NCBI Taxonomy" id="1076344"/>
    <lineage>
        <taxon>Eukaryota</taxon>
        <taxon>Metamonada</taxon>
        <taxon>Diplomonadida</taxon>
        <taxon>Hexamitidae</taxon>
        <taxon>Hexamitinae</taxon>
        <taxon>Trepomonas</taxon>
    </lineage>
</organism>
<sequence>FLQPDEDYVNKIVDLYMTINLRHGLMTLGLANAGKTESIYGLMEAMNRLNKREVEQRLTKFNQLLKAKPHMHTKDIIQYIPEDFTFMRYNITRLNPKSITMDQLFGQFDPISKEWQDGVLSTCVRNAVADYNKYLQNIDQTLYQAGYQQGTQA</sequence>
<dbReference type="GO" id="GO:0045505">
    <property type="term" value="F:dynein intermediate chain binding"/>
    <property type="evidence" value="ECO:0007669"/>
    <property type="project" value="InterPro"/>
</dbReference>
<feature type="non-terminal residue" evidence="1">
    <location>
        <position position="1"/>
    </location>
</feature>
<name>A0A146K503_9EUKA</name>
<dbReference type="InterPro" id="IPR026983">
    <property type="entry name" value="DHC"/>
</dbReference>
<dbReference type="Gene3D" id="3.40.50.300">
    <property type="entry name" value="P-loop containing nucleotide triphosphate hydrolases"/>
    <property type="match status" value="1"/>
</dbReference>
<dbReference type="EMBL" id="GDID01004634">
    <property type="protein sequence ID" value="JAP91972.1"/>
    <property type="molecule type" value="Transcribed_RNA"/>
</dbReference>